<dbReference type="AlphaFoldDB" id="A0A1D3L1S2"/>
<name>A0A1D3L1S2_9EURY</name>
<proteinExistence type="predicted"/>
<dbReference type="KEGG" id="mcub:MCBB_0825"/>
<sequence length="31" mass="3573">MAKIKGTNKRSRPKSNYKKPGSKRGRGTKRR</sequence>
<feature type="region of interest" description="Disordered" evidence="1">
    <location>
        <begin position="1"/>
        <end position="31"/>
    </location>
</feature>
<dbReference type="EMBL" id="LT607756">
    <property type="protein sequence ID" value="SCG85390.1"/>
    <property type="molecule type" value="Genomic_DNA"/>
</dbReference>
<reference evidence="2 3" key="1">
    <citation type="submission" date="2016-08" db="EMBL/GenBank/DDBJ databases">
        <authorList>
            <person name="Seilhamer J.J."/>
        </authorList>
    </citation>
    <scope>NUCLEOTIDE SEQUENCE [LARGE SCALE GENOMIC DNA]</scope>
    <source>
        <strain evidence="2">Buetzberg</strain>
    </source>
</reference>
<keyword evidence="3" id="KW-1185">Reference proteome</keyword>
<accession>A0A1D3L1S2</accession>
<evidence type="ECO:0000313" key="3">
    <source>
        <dbReference type="Proteomes" id="UP000094707"/>
    </source>
</evidence>
<evidence type="ECO:0000313" key="2">
    <source>
        <dbReference type="EMBL" id="SCG85390.1"/>
    </source>
</evidence>
<dbReference type="Proteomes" id="UP000094707">
    <property type="component" value="Chromosome I"/>
</dbReference>
<gene>
    <name evidence="2" type="ORF">MCBB_0825</name>
</gene>
<protein>
    <submittedName>
        <fullName evidence="2">Uncharacterized protein</fullName>
    </submittedName>
</protein>
<dbReference type="PATRIC" id="fig|129848.4.peg.828"/>
<evidence type="ECO:0000256" key="1">
    <source>
        <dbReference type="SAM" id="MobiDB-lite"/>
    </source>
</evidence>
<organism evidence="2 3">
    <name type="scientific">Methanobacterium congolense</name>
    <dbReference type="NCBI Taxonomy" id="118062"/>
    <lineage>
        <taxon>Archaea</taxon>
        <taxon>Methanobacteriati</taxon>
        <taxon>Methanobacteriota</taxon>
        <taxon>Methanomada group</taxon>
        <taxon>Methanobacteria</taxon>
        <taxon>Methanobacteriales</taxon>
        <taxon>Methanobacteriaceae</taxon>
        <taxon>Methanobacterium</taxon>
    </lineage>
</organism>